<comment type="caution">
    <text evidence="5">The sequence shown here is derived from an EMBL/GenBank/DDBJ whole genome shotgun (WGS) entry which is preliminary data.</text>
</comment>
<dbReference type="PANTHER" id="PTHR42919">
    <property type="entry name" value="N-ALPHA-ACETYLTRANSFERASE"/>
    <property type="match status" value="1"/>
</dbReference>
<dbReference type="EMBL" id="DYWK01000009">
    <property type="protein sequence ID" value="HJF18699.1"/>
    <property type="molecule type" value="Genomic_DNA"/>
</dbReference>
<feature type="compositionally biased region" description="Polar residues" evidence="3">
    <location>
        <begin position="335"/>
        <end position="354"/>
    </location>
</feature>
<dbReference type="Gene3D" id="3.30.420.40">
    <property type="match status" value="2"/>
</dbReference>
<dbReference type="SUPFAM" id="SSF55729">
    <property type="entry name" value="Acyl-CoA N-acyltransferases (Nat)"/>
    <property type="match status" value="1"/>
</dbReference>
<evidence type="ECO:0000256" key="1">
    <source>
        <dbReference type="ARBA" id="ARBA00022679"/>
    </source>
</evidence>
<organism evidence="5 6">
    <name type="scientific">Aeriscardovia aeriphila</name>
    <dbReference type="NCBI Taxonomy" id="218139"/>
    <lineage>
        <taxon>Bacteria</taxon>
        <taxon>Bacillati</taxon>
        <taxon>Actinomycetota</taxon>
        <taxon>Actinomycetes</taxon>
        <taxon>Bifidobacteriales</taxon>
        <taxon>Bifidobacteriaceae</taxon>
        <taxon>Aeriscardovia</taxon>
    </lineage>
</organism>
<reference evidence="5" key="1">
    <citation type="journal article" date="2021" name="PeerJ">
        <title>Extensive microbial diversity within the chicken gut microbiome revealed by metagenomics and culture.</title>
        <authorList>
            <person name="Gilroy R."/>
            <person name="Ravi A."/>
            <person name="Getino M."/>
            <person name="Pursley I."/>
            <person name="Horton D.L."/>
            <person name="Alikhan N.F."/>
            <person name="Baker D."/>
            <person name="Gharbi K."/>
            <person name="Hall N."/>
            <person name="Watson M."/>
            <person name="Adriaenssens E.M."/>
            <person name="Foster-Nyarko E."/>
            <person name="Jarju S."/>
            <person name="Secka A."/>
            <person name="Antonio M."/>
            <person name="Oren A."/>
            <person name="Chaudhuri R.R."/>
            <person name="La Ragione R."/>
            <person name="Hildebrand F."/>
            <person name="Pallen M.J."/>
        </authorList>
    </citation>
    <scope>NUCLEOTIDE SEQUENCE</scope>
    <source>
        <strain evidence="5">578</strain>
    </source>
</reference>
<feature type="region of interest" description="Disordered" evidence="3">
    <location>
        <begin position="229"/>
        <end position="250"/>
    </location>
</feature>
<dbReference type="Pfam" id="PF00583">
    <property type="entry name" value="Acetyltransf_1"/>
    <property type="match status" value="1"/>
</dbReference>
<dbReference type="InterPro" id="IPR043129">
    <property type="entry name" value="ATPase_NBD"/>
</dbReference>
<accession>A0A921KCU5</accession>
<dbReference type="GO" id="GO:0061711">
    <property type="term" value="F:tRNA N(6)-L-threonylcarbamoyladenine synthase activity"/>
    <property type="evidence" value="ECO:0007669"/>
    <property type="project" value="UniProtKB-EC"/>
</dbReference>
<dbReference type="CDD" id="cd04301">
    <property type="entry name" value="NAT_SF"/>
    <property type="match status" value="1"/>
</dbReference>
<name>A0A921KCU5_9BIFI</name>
<evidence type="ECO:0000259" key="4">
    <source>
        <dbReference type="PROSITE" id="PS51186"/>
    </source>
</evidence>
<keyword evidence="2 5" id="KW-0012">Acyltransferase</keyword>
<dbReference type="InterPro" id="IPR000905">
    <property type="entry name" value="Gcp-like_dom"/>
</dbReference>
<dbReference type="InterPro" id="IPR051556">
    <property type="entry name" value="N-term/lysine_N-AcTrnsfr"/>
</dbReference>
<dbReference type="PROSITE" id="PS51186">
    <property type="entry name" value="GNAT"/>
    <property type="match status" value="1"/>
</dbReference>
<keyword evidence="1 5" id="KW-0808">Transferase</keyword>
<evidence type="ECO:0000256" key="2">
    <source>
        <dbReference type="ARBA" id="ARBA00023315"/>
    </source>
</evidence>
<evidence type="ECO:0000313" key="5">
    <source>
        <dbReference type="EMBL" id="HJF18699.1"/>
    </source>
</evidence>
<dbReference type="PANTHER" id="PTHR42919:SF8">
    <property type="entry name" value="N-ALPHA-ACETYLTRANSFERASE 50"/>
    <property type="match status" value="1"/>
</dbReference>
<dbReference type="NCBIfam" id="TIGR03725">
    <property type="entry name" value="T6A_YeaZ"/>
    <property type="match status" value="1"/>
</dbReference>
<evidence type="ECO:0000256" key="3">
    <source>
        <dbReference type="SAM" id="MobiDB-lite"/>
    </source>
</evidence>
<dbReference type="GO" id="GO:0002949">
    <property type="term" value="P:tRNA threonylcarbamoyladenosine modification"/>
    <property type="evidence" value="ECO:0007669"/>
    <property type="project" value="InterPro"/>
</dbReference>
<feature type="region of interest" description="Disordered" evidence="3">
    <location>
        <begin position="314"/>
        <end position="362"/>
    </location>
</feature>
<proteinExistence type="predicted"/>
<feature type="domain" description="N-acetyltransferase" evidence="4">
    <location>
        <begin position="364"/>
        <end position="511"/>
    </location>
</feature>
<evidence type="ECO:0000313" key="6">
    <source>
        <dbReference type="Proteomes" id="UP000715651"/>
    </source>
</evidence>
<reference evidence="5" key="2">
    <citation type="submission" date="2021-09" db="EMBL/GenBank/DDBJ databases">
        <authorList>
            <person name="Gilroy R."/>
        </authorList>
    </citation>
    <scope>NUCLEOTIDE SEQUENCE</scope>
    <source>
        <strain evidence="5">578</strain>
    </source>
</reference>
<sequence>MKNVLVIDTSYGLSVGVAGHEPLTLTDSRKHVEQIEPSIASALQQAGLEPSQLSDIVVCTGPGPFTGLRAGIVAARALAFATGARLIGQSIIPAQASWYAYQNRENKPYYVLSLNDARRKQLYWQLFHVVDGEALASSVMDIAYPADIAQQVSSTIATAQEDADNQIGFVLPSSPARLVVVGHGSAKYAAEFEKLSSDNLAVVIDTDQSLTQESADSLEFMAQLAVAEADNREARGEQPPSSEPLYLRRPDAELPGAAKPVLEGKNREAGQATADELLPQNLRAQAPQTQKQAAQEARDLAWSEWDKDDLKRFATKTDPGVDDPDDPDELETFSKKSSQAGADQHSAQMSSSVQHGGKRDGAQRVIRRATYADIPRIQQLEAEAFGPVGWDAQFLDKELSKPDQDRIVLTVNGEIAGFAASWTREQGESIILDVCVFTNFRRQHVAHDLMLWLLNDAVAKGQQYMLLQVKVVNSAAQQLYRQFGFETTRRIEHYYLPYEDVDAYEMRKDLSTWESESNKFTCYSQISSDCTPGQGNPIQQVDNEGETDHHNNASSKSRANSQNNAIDQDSAQEEK</sequence>
<dbReference type="SUPFAM" id="SSF53067">
    <property type="entry name" value="Actin-like ATPase domain"/>
    <property type="match status" value="1"/>
</dbReference>
<feature type="region of interest" description="Disordered" evidence="3">
    <location>
        <begin position="531"/>
        <end position="575"/>
    </location>
</feature>
<dbReference type="EC" id="2.3.1.234" evidence="5"/>
<dbReference type="Pfam" id="PF00814">
    <property type="entry name" value="TsaD"/>
    <property type="match status" value="1"/>
</dbReference>
<gene>
    <name evidence="5" type="primary">tsaB</name>
    <name evidence="5" type="ORF">K8U78_06130</name>
</gene>
<feature type="compositionally biased region" description="Polar residues" evidence="3">
    <location>
        <begin position="552"/>
        <end position="569"/>
    </location>
</feature>
<dbReference type="InterPro" id="IPR016181">
    <property type="entry name" value="Acyl_CoA_acyltransferase"/>
</dbReference>
<protein>
    <submittedName>
        <fullName evidence="5">tRNA (Adenosine(37)-N6)-threonylcarbamoyltransferase complex dimerization subunit type 1 TsaB</fullName>
        <ecNumber evidence="5">2.3.1.234</ecNumber>
    </submittedName>
</protein>
<feature type="compositionally biased region" description="Polar residues" evidence="3">
    <location>
        <begin position="531"/>
        <end position="542"/>
    </location>
</feature>
<dbReference type="Gene3D" id="3.40.630.30">
    <property type="match status" value="1"/>
</dbReference>
<feature type="compositionally biased region" description="Acidic residues" evidence="3">
    <location>
        <begin position="320"/>
        <end position="331"/>
    </location>
</feature>
<dbReference type="AlphaFoldDB" id="A0A921KCU5"/>
<dbReference type="InterPro" id="IPR022496">
    <property type="entry name" value="T6A_TsaB"/>
</dbReference>
<dbReference type="InterPro" id="IPR000182">
    <property type="entry name" value="GNAT_dom"/>
</dbReference>
<dbReference type="Proteomes" id="UP000715651">
    <property type="component" value="Unassembled WGS sequence"/>
</dbReference>